<dbReference type="InParanoid" id="S8EIS6"/>
<dbReference type="Proteomes" id="UP000015241">
    <property type="component" value="Unassembled WGS sequence"/>
</dbReference>
<dbReference type="OrthoDB" id="432234at2759"/>
<proteinExistence type="predicted"/>
<protein>
    <submittedName>
        <fullName evidence="1">Uncharacterized protein</fullName>
    </submittedName>
</protein>
<dbReference type="STRING" id="743788.S8EIS6"/>
<organism evidence="1 2">
    <name type="scientific">Fomitopsis schrenkii</name>
    <name type="common">Brown rot fungus</name>
    <dbReference type="NCBI Taxonomy" id="2126942"/>
    <lineage>
        <taxon>Eukaryota</taxon>
        <taxon>Fungi</taxon>
        <taxon>Dikarya</taxon>
        <taxon>Basidiomycota</taxon>
        <taxon>Agaricomycotina</taxon>
        <taxon>Agaricomycetes</taxon>
        <taxon>Polyporales</taxon>
        <taxon>Fomitopsis</taxon>
    </lineage>
</organism>
<evidence type="ECO:0000313" key="2">
    <source>
        <dbReference type="Proteomes" id="UP000015241"/>
    </source>
</evidence>
<dbReference type="eggNOG" id="KOG0987">
    <property type="taxonomic scope" value="Eukaryota"/>
</dbReference>
<reference evidence="1 2" key="1">
    <citation type="journal article" date="2012" name="Science">
        <title>The Paleozoic origin of enzymatic lignin decomposition reconstructed from 31 fungal genomes.</title>
        <authorList>
            <person name="Floudas D."/>
            <person name="Binder M."/>
            <person name="Riley R."/>
            <person name="Barry K."/>
            <person name="Blanchette R.A."/>
            <person name="Henrissat B."/>
            <person name="Martinez A.T."/>
            <person name="Otillar R."/>
            <person name="Spatafora J.W."/>
            <person name="Yadav J.S."/>
            <person name="Aerts A."/>
            <person name="Benoit I."/>
            <person name="Boyd A."/>
            <person name="Carlson A."/>
            <person name="Copeland A."/>
            <person name="Coutinho P.M."/>
            <person name="de Vries R.P."/>
            <person name="Ferreira P."/>
            <person name="Findley K."/>
            <person name="Foster B."/>
            <person name="Gaskell J."/>
            <person name="Glotzer D."/>
            <person name="Gorecki P."/>
            <person name="Heitman J."/>
            <person name="Hesse C."/>
            <person name="Hori C."/>
            <person name="Igarashi K."/>
            <person name="Jurgens J.A."/>
            <person name="Kallen N."/>
            <person name="Kersten P."/>
            <person name="Kohler A."/>
            <person name="Kuees U."/>
            <person name="Kumar T.K.A."/>
            <person name="Kuo A."/>
            <person name="LaButti K."/>
            <person name="Larrondo L.F."/>
            <person name="Lindquist E."/>
            <person name="Ling A."/>
            <person name="Lombard V."/>
            <person name="Lucas S."/>
            <person name="Lundell T."/>
            <person name="Martin R."/>
            <person name="McLaughlin D.J."/>
            <person name="Morgenstern I."/>
            <person name="Morin E."/>
            <person name="Murat C."/>
            <person name="Nagy L.G."/>
            <person name="Nolan M."/>
            <person name="Ohm R.A."/>
            <person name="Patyshakuliyeva A."/>
            <person name="Rokas A."/>
            <person name="Ruiz-Duenas F.J."/>
            <person name="Sabat G."/>
            <person name="Salamov A."/>
            <person name="Samejima M."/>
            <person name="Schmutz J."/>
            <person name="Slot J.C."/>
            <person name="St John F."/>
            <person name="Stenlid J."/>
            <person name="Sun H."/>
            <person name="Sun S."/>
            <person name="Syed K."/>
            <person name="Tsang A."/>
            <person name="Wiebenga A."/>
            <person name="Young D."/>
            <person name="Pisabarro A."/>
            <person name="Eastwood D.C."/>
            <person name="Martin F."/>
            <person name="Cullen D."/>
            <person name="Grigoriev I.V."/>
            <person name="Hibbett D.S."/>
        </authorList>
    </citation>
    <scope>NUCLEOTIDE SEQUENCE</scope>
    <source>
        <strain evidence="2">FP-58527</strain>
    </source>
</reference>
<gene>
    <name evidence="1" type="ORF">FOMPIDRAFT_43059</name>
</gene>
<sequence length="681" mass="76007">MRYRACTDHDLRLLESRIVGTSSDAPSLHDRRFRDVSIITALNIDRDTINYEGALRFAQEHQRELTYFYSVDTWPAGPDRTSSIRQGQKVGTASTDLSRGTTVIDDTTQQTLWNLPPHCTEHHAGILPLCLGMPVLLKNNEATELCATNGAEANVVGWTAHVRNHHSILDTLFVQLKDPARHIQLPTLPENVIPITRRAVRVSLPAKRGVPELRWVREQVSVLLNFAMTDFGCQGRTRPNNPCHLTNCRTHQSIYTCLSRSSSLNGTLILGSLDKSKITGGQISHLRREFRELEILNQITACRARGELPSEVQGDNRRALIRAWQKCKGFHCVPPNVHPAIDWANDPPEELEPLIINPPVQATVNPPKKRKHGDAFTSLTSTANFVHASLLGGPSTYPSLVPSVRIPSGPPWDSVNWSCAYDSIVSVIANSVVDGYLTDIEPGRTVSPAMAMIIDRAKAGLRSASDWIALRNEFRVSLQRLQPSSFPSGHSVTSLSEILDYTLPEQSLLGSAVSTCGFCSATVQNHDIHHVSIPPYSCFVHNTESRDQPVSTNNILNQYLGCVGPFILHCRLCRTPMSVRRYLYAPPMFVAFEVQHNGTDTFIISDSVEHTIDNHLFTWRLVGTVYLGSNHFTCRYIDQRRNIWYHDGMTTTVSCLREHGDVDLTMAMDRPLSHALYVLAS</sequence>
<dbReference type="AlphaFoldDB" id="S8EIS6"/>
<accession>S8EIS6</accession>
<name>S8EIS6_FOMSC</name>
<dbReference type="EMBL" id="KE504124">
    <property type="protein sequence ID" value="EPT05107.1"/>
    <property type="molecule type" value="Genomic_DNA"/>
</dbReference>
<keyword evidence="2" id="KW-1185">Reference proteome</keyword>
<evidence type="ECO:0000313" key="1">
    <source>
        <dbReference type="EMBL" id="EPT05107.1"/>
    </source>
</evidence>
<dbReference type="HOGENOM" id="CLU_029136_0_0_1"/>